<dbReference type="PROSITE" id="PS50995">
    <property type="entry name" value="HTH_MARR_2"/>
    <property type="match status" value="1"/>
</dbReference>
<gene>
    <name evidence="5" type="ORF">BK138_30875</name>
</gene>
<dbReference type="InterPro" id="IPR023187">
    <property type="entry name" value="Tscrpt_reg_MarR-type_CS"/>
</dbReference>
<dbReference type="PANTHER" id="PTHR33164:SF43">
    <property type="entry name" value="HTH-TYPE TRANSCRIPTIONAL REPRESSOR YETL"/>
    <property type="match status" value="1"/>
</dbReference>
<dbReference type="SUPFAM" id="SSF46785">
    <property type="entry name" value="Winged helix' DNA-binding domain"/>
    <property type="match status" value="1"/>
</dbReference>
<dbReference type="InterPro" id="IPR000835">
    <property type="entry name" value="HTH_MarR-typ"/>
</dbReference>
<dbReference type="GO" id="GO:0006950">
    <property type="term" value="P:response to stress"/>
    <property type="evidence" value="ECO:0007669"/>
    <property type="project" value="TreeGrafter"/>
</dbReference>
<dbReference type="Proteomes" id="UP000187172">
    <property type="component" value="Unassembled WGS sequence"/>
</dbReference>
<evidence type="ECO:0000256" key="2">
    <source>
        <dbReference type="ARBA" id="ARBA00023125"/>
    </source>
</evidence>
<keyword evidence="6" id="KW-1185">Reference proteome</keyword>
<keyword evidence="2" id="KW-0238">DNA-binding</keyword>
<reference evidence="5 6" key="1">
    <citation type="submission" date="2016-11" db="EMBL/GenBank/DDBJ databases">
        <title>Paenibacillus species isolates.</title>
        <authorList>
            <person name="Beno S.M."/>
        </authorList>
    </citation>
    <scope>NUCLEOTIDE SEQUENCE [LARGE SCALE GENOMIC DNA]</scope>
    <source>
        <strain evidence="5 6">FSL R5-0378</strain>
    </source>
</reference>
<evidence type="ECO:0000256" key="1">
    <source>
        <dbReference type="ARBA" id="ARBA00023015"/>
    </source>
</evidence>
<dbReference type="GO" id="GO:0003700">
    <property type="term" value="F:DNA-binding transcription factor activity"/>
    <property type="evidence" value="ECO:0007669"/>
    <property type="project" value="InterPro"/>
</dbReference>
<name>A0A1R1EAB3_9BACL</name>
<evidence type="ECO:0000313" key="5">
    <source>
        <dbReference type="EMBL" id="OMF48766.1"/>
    </source>
</evidence>
<dbReference type="InterPro" id="IPR036388">
    <property type="entry name" value="WH-like_DNA-bd_sf"/>
</dbReference>
<dbReference type="PROSITE" id="PS01117">
    <property type="entry name" value="HTH_MARR_1"/>
    <property type="match status" value="1"/>
</dbReference>
<dbReference type="EMBL" id="MRTP01000016">
    <property type="protein sequence ID" value="OMF48766.1"/>
    <property type="molecule type" value="Genomic_DNA"/>
</dbReference>
<organism evidence="5 6">
    <name type="scientific">Paenibacillus rhizosphaerae</name>
    <dbReference type="NCBI Taxonomy" id="297318"/>
    <lineage>
        <taxon>Bacteria</taxon>
        <taxon>Bacillati</taxon>
        <taxon>Bacillota</taxon>
        <taxon>Bacilli</taxon>
        <taxon>Bacillales</taxon>
        <taxon>Paenibacillaceae</taxon>
        <taxon>Paenibacillus</taxon>
    </lineage>
</organism>
<protein>
    <recommendedName>
        <fullName evidence="4">HTH marR-type domain-containing protein</fullName>
    </recommendedName>
</protein>
<keyword evidence="1" id="KW-0805">Transcription regulation</keyword>
<proteinExistence type="predicted"/>
<dbReference type="STRING" id="297318.BK138_30875"/>
<dbReference type="InterPro" id="IPR036390">
    <property type="entry name" value="WH_DNA-bd_sf"/>
</dbReference>
<dbReference type="Gene3D" id="1.10.10.10">
    <property type="entry name" value="Winged helix-like DNA-binding domain superfamily/Winged helix DNA-binding domain"/>
    <property type="match status" value="1"/>
</dbReference>
<dbReference type="Pfam" id="PF01047">
    <property type="entry name" value="MarR"/>
    <property type="match status" value="1"/>
</dbReference>
<feature type="domain" description="HTH marR-type" evidence="4">
    <location>
        <begin position="6"/>
        <end position="153"/>
    </location>
</feature>
<evidence type="ECO:0000256" key="3">
    <source>
        <dbReference type="ARBA" id="ARBA00023163"/>
    </source>
</evidence>
<comment type="caution">
    <text evidence="5">The sequence shown here is derived from an EMBL/GenBank/DDBJ whole genome shotgun (WGS) entry which is preliminary data.</text>
</comment>
<evidence type="ECO:0000313" key="6">
    <source>
        <dbReference type="Proteomes" id="UP000187172"/>
    </source>
</evidence>
<dbReference type="GO" id="GO:0003677">
    <property type="term" value="F:DNA binding"/>
    <property type="evidence" value="ECO:0007669"/>
    <property type="project" value="UniProtKB-KW"/>
</dbReference>
<sequence>MILGPQEEILELLYSFRQVNLTFYQIFWKHAAALETTWIQYLVLHTLREHPDIGLSELADLILMGNSATSGVVHRLVKAGLVERRRLQSDRRSIALRITEKGDELRQQTEQVSMGCLLPLLQIKQEDRSHLLATHQQIIQIFSQKGERERNYE</sequence>
<evidence type="ECO:0000259" key="4">
    <source>
        <dbReference type="PROSITE" id="PS50995"/>
    </source>
</evidence>
<dbReference type="InterPro" id="IPR039422">
    <property type="entry name" value="MarR/SlyA-like"/>
</dbReference>
<dbReference type="AlphaFoldDB" id="A0A1R1EAB3"/>
<dbReference type="SMART" id="SM00347">
    <property type="entry name" value="HTH_MARR"/>
    <property type="match status" value="1"/>
</dbReference>
<dbReference type="PANTHER" id="PTHR33164">
    <property type="entry name" value="TRANSCRIPTIONAL REGULATOR, MARR FAMILY"/>
    <property type="match status" value="1"/>
</dbReference>
<accession>A0A1R1EAB3</accession>
<keyword evidence="3" id="KW-0804">Transcription</keyword>